<name>A0A370QFH9_9FLAO</name>
<sequence length="209" mass="23042">MKLNKIFMSLAVVAFLFASCDDTKKKEAEAKAEAEKMEMEAMKKAEEEAEAMEMEKMEMQKNSIASKAMANPNYSTLVAALKQADLAQTFMEPGEYTVFAPTNDAFAKVPKATMDNLMKPENKQQLQNLLKYHVVKGEWKADAVVKAINDNDNAYNVTTLAGENLVLSLKDGNVMVKDSKGKMAMVENADMDASNGVIHGVNTVLMPKM</sequence>
<dbReference type="EMBL" id="QRAO01000002">
    <property type="protein sequence ID" value="RDK87117.1"/>
    <property type="molecule type" value="Genomic_DNA"/>
</dbReference>
<dbReference type="RefSeq" id="WP_245946232.1">
    <property type="nucleotide sequence ID" value="NZ_QRAO01000002.1"/>
</dbReference>
<dbReference type="PROSITE" id="PS51257">
    <property type="entry name" value="PROKAR_LIPOPROTEIN"/>
    <property type="match status" value="1"/>
</dbReference>
<dbReference type="AlphaFoldDB" id="A0A370QFH9"/>
<dbReference type="FunFam" id="2.30.180.10:FF:000014">
    <property type="entry name" value="Stabilin 1"/>
    <property type="match status" value="1"/>
</dbReference>
<dbReference type="InterPro" id="IPR036378">
    <property type="entry name" value="FAS1_dom_sf"/>
</dbReference>
<dbReference type="SMART" id="SM00554">
    <property type="entry name" value="FAS1"/>
    <property type="match status" value="1"/>
</dbReference>
<feature type="coiled-coil region" evidence="1">
    <location>
        <begin position="20"/>
        <end position="62"/>
    </location>
</feature>
<proteinExistence type="predicted"/>
<organism evidence="3 4">
    <name type="scientific">Marinirhabdus gelatinilytica</name>
    <dbReference type="NCBI Taxonomy" id="1703343"/>
    <lineage>
        <taxon>Bacteria</taxon>
        <taxon>Pseudomonadati</taxon>
        <taxon>Bacteroidota</taxon>
        <taxon>Flavobacteriia</taxon>
        <taxon>Flavobacteriales</taxon>
        <taxon>Flavobacteriaceae</taxon>
    </lineage>
</organism>
<dbReference type="PANTHER" id="PTHR10900">
    <property type="entry name" value="PERIOSTIN-RELATED"/>
    <property type="match status" value="1"/>
</dbReference>
<keyword evidence="4" id="KW-1185">Reference proteome</keyword>
<dbReference type="PANTHER" id="PTHR10900:SF77">
    <property type="entry name" value="FI19380P1"/>
    <property type="match status" value="1"/>
</dbReference>
<dbReference type="PROSITE" id="PS50213">
    <property type="entry name" value="FAS1"/>
    <property type="match status" value="1"/>
</dbReference>
<evidence type="ECO:0000313" key="3">
    <source>
        <dbReference type="EMBL" id="RDK87117.1"/>
    </source>
</evidence>
<feature type="domain" description="FAS1" evidence="2">
    <location>
        <begin position="61"/>
        <end position="205"/>
    </location>
</feature>
<dbReference type="Gene3D" id="2.30.180.10">
    <property type="entry name" value="FAS1 domain"/>
    <property type="match status" value="1"/>
</dbReference>
<evidence type="ECO:0000256" key="1">
    <source>
        <dbReference type="SAM" id="Coils"/>
    </source>
</evidence>
<dbReference type="SUPFAM" id="SSF82153">
    <property type="entry name" value="FAS1 domain"/>
    <property type="match status" value="1"/>
</dbReference>
<dbReference type="Proteomes" id="UP000255317">
    <property type="component" value="Unassembled WGS sequence"/>
</dbReference>
<comment type="caution">
    <text evidence="3">The sequence shown here is derived from an EMBL/GenBank/DDBJ whole genome shotgun (WGS) entry which is preliminary data.</text>
</comment>
<protein>
    <submittedName>
        <fullName evidence="3">Putative surface protein with fasciclin (FAS1) repeats</fullName>
    </submittedName>
</protein>
<accession>A0A370QFH9</accession>
<reference evidence="3 4" key="1">
    <citation type="submission" date="2018-07" db="EMBL/GenBank/DDBJ databases">
        <title>Genomic Encyclopedia of Type Strains, Phase IV (KMG-IV): sequencing the most valuable type-strain genomes for metagenomic binning, comparative biology and taxonomic classification.</title>
        <authorList>
            <person name="Goeker M."/>
        </authorList>
    </citation>
    <scope>NUCLEOTIDE SEQUENCE [LARGE SCALE GENOMIC DNA]</scope>
    <source>
        <strain evidence="3 4">DSM 101478</strain>
    </source>
</reference>
<dbReference type="GO" id="GO:0005615">
    <property type="term" value="C:extracellular space"/>
    <property type="evidence" value="ECO:0007669"/>
    <property type="project" value="TreeGrafter"/>
</dbReference>
<evidence type="ECO:0000313" key="4">
    <source>
        <dbReference type="Proteomes" id="UP000255317"/>
    </source>
</evidence>
<dbReference type="Pfam" id="PF02469">
    <property type="entry name" value="Fasciclin"/>
    <property type="match status" value="1"/>
</dbReference>
<dbReference type="InterPro" id="IPR050904">
    <property type="entry name" value="Adhesion/Biosynth-related"/>
</dbReference>
<keyword evidence="1" id="KW-0175">Coiled coil</keyword>
<evidence type="ECO:0000259" key="2">
    <source>
        <dbReference type="PROSITE" id="PS50213"/>
    </source>
</evidence>
<gene>
    <name evidence="3" type="ORF">C8D94_102298</name>
</gene>
<dbReference type="InterPro" id="IPR000782">
    <property type="entry name" value="FAS1_domain"/>
</dbReference>